<accession>A0A086YYR2</accession>
<dbReference type="PANTHER" id="PTHR11655">
    <property type="entry name" value="60S/50S RIBOSOMAL PROTEIN L6/L9"/>
    <property type="match status" value="1"/>
</dbReference>
<name>A0A086YYR2_9BIFI</name>
<evidence type="ECO:0000256" key="4">
    <source>
        <dbReference type="ARBA" id="ARBA00022980"/>
    </source>
</evidence>
<comment type="caution">
    <text evidence="10">The sequence shown here is derived from an EMBL/GenBank/DDBJ whole genome shotgun (WGS) entry which is preliminary data.</text>
</comment>
<dbReference type="NCBIfam" id="TIGR03654">
    <property type="entry name" value="L6_bact"/>
    <property type="match status" value="1"/>
</dbReference>
<dbReference type="InterPro" id="IPR036789">
    <property type="entry name" value="Ribosomal_uL6-like_a/b-dom_sf"/>
</dbReference>
<dbReference type="GO" id="GO:0002181">
    <property type="term" value="P:cytoplasmic translation"/>
    <property type="evidence" value="ECO:0007669"/>
    <property type="project" value="TreeGrafter"/>
</dbReference>
<feature type="domain" description="Large ribosomal subunit protein uL6 alpha-beta" evidence="9">
    <location>
        <begin position="12"/>
        <end position="83"/>
    </location>
</feature>
<feature type="domain" description="Large ribosomal subunit protein uL6 alpha-beta" evidence="9">
    <location>
        <begin position="91"/>
        <end position="165"/>
    </location>
</feature>
<dbReference type="GO" id="GO:0019843">
    <property type="term" value="F:rRNA binding"/>
    <property type="evidence" value="ECO:0007669"/>
    <property type="project" value="UniProtKB-UniRule"/>
</dbReference>
<dbReference type="KEGG" id="bact:AB656_07055"/>
<dbReference type="AlphaFoldDB" id="A0A086YYR2"/>
<evidence type="ECO:0000259" key="9">
    <source>
        <dbReference type="Pfam" id="PF00347"/>
    </source>
</evidence>
<evidence type="ECO:0000256" key="1">
    <source>
        <dbReference type="ARBA" id="ARBA00009356"/>
    </source>
</evidence>
<organism evidence="10 11">
    <name type="scientific">Bifidobacterium actinocoloniiforme DSM 22766</name>
    <dbReference type="NCBI Taxonomy" id="1437605"/>
    <lineage>
        <taxon>Bacteria</taxon>
        <taxon>Bacillati</taxon>
        <taxon>Actinomycetota</taxon>
        <taxon>Actinomycetes</taxon>
        <taxon>Bifidobacteriales</taxon>
        <taxon>Bifidobacteriaceae</taxon>
        <taxon>Bifidobacterium</taxon>
    </lineage>
</organism>
<dbReference type="HAMAP" id="MF_01365_B">
    <property type="entry name" value="Ribosomal_uL6_B"/>
    <property type="match status" value="1"/>
</dbReference>
<keyword evidence="5 6" id="KW-0687">Ribonucleoprotein</keyword>
<dbReference type="InterPro" id="IPR002358">
    <property type="entry name" value="Ribosomal_uL6_CS"/>
</dbReference>
<dbReference type="GO" id="GO:0003735">
    <property type="term" value="F:structural constituent of ribosome"/>
    <property type="evidence" value="ECO:0007669"/>
    <property type="project" value="UniProtKB-UniRule"/>
</dbReference>
<dbReference type="PANTHER" id="PTHR11655:SF14">
    <property type="entry name" value="LARGE RIBOSOMAL SUBUNIT PROTEIN UL6M"/>
    <property type="match status" value="1"/>
</dbReference>
<gene>
    <name evidence="6" type="primary">rplF</name>
    <name evidence="10" type="ORF">BACT_0244</name>
</gene>
<dbReference type="InterPro" id="IPR000702">
    <property type="entry name" value="Ribosomal_uL6-like"/>
</dbReference>
<reference evidence="10 11" key="1">
    <citation type="submission" date="2014-03" db="EMBL/GenBank/DDBJ databases">
        <title>Genomics of Bifidobacteria.</title>
        <authorList>
            <person name="Ventura M."/>
            <person name="Milani C."/>
            <person name="Lugli G.A."/>
        </authorList>
    </citation>
    <scope>NUCLEOTIDE SEQUENCE [LARGE SCALE GENOMIC DNA]</scope>
    <source>
        <strain evidence="10 11">DSM 22766</strain>
    </source>
</reference>
<comment type="similarity">
    <text evidence="1 6 7">Belongs to the universal ribosomal protein uL6 family.</text>
</comment>
<sequence>MASHIGKLPVTIPAGVEVSFQGRDFSAKGPKGSDSFTLPAGISGKVDGSEIILDPMNDERSTRANHGLSRSIIASIVEGVSKGFEKHLLIVGTGYRAVAKGKGLELSLGYSHTVTVDAPEGITFELPNANEIIVRGINKQRVGQAAANIRKLRAPEPYKGKGIKYADEHILRKAGKAGK</sequence>
<keyword evidence="3 6" id="KW-0694">RNA-binding</keyword>
<keyword evidence="11" id="KW-1185">Reference proteome</keyword>
<evidence type="ECO:0000313" key="11">
    <source>
        <dbReference type="Proteomes" id="UP000029015"/>
    </source>
</evidence>
<proteinExistence type="inferred from homology"/>
<evidence type="ECO:0000313" key="10">
    <source>
        <dbReference type="EMBL" id="KFI39412.1"/>
    </source>
</evidence>
<dbReference type="Gene3D" id="3.90.930.12">
    <property type="entry name" value="Ribosomal protein L6, alpha-beta domain"/>
    <property type="match status" value="2"/>
</dbReference>
<keyword evidence="2 6" id="KW-0699">rRNA-binding</keyword>
<dbReference type="InterPro" id="IPR019906">
    <property type="entry name" value="Ribosomal_uL6_bac-type"/>
</dbReference>
<comment type="function">
    <text evidence="6 8">This protein binds to the 23S rRNA, and is important in its secondary structure. It is located near the subunit interface in the base of the L7/L12 stalk, and near the tRNA binding site of the peptidyltransferase center.</text>
</comment>
<dbReference type="SUPFAM" id="SSF56053">
    <property type="entry name" value="Ribosomal protein L6"/>
    <property type="match status" value="2"/>
</dbReference>
<dbReference type="GO" id="GO:0022625">
    <property type="term" value="C:cytosolic large ribosomal subunit"/>
    <property type="evidence" value="ECO:0007669"/>
    <property type="project" value="UniProtKB-UniRule"/>
</dbReference>
<dbReference type="InterPro" id="IPR020040">
    <property type="entry name" value="Ribosomal_uL6_a/b-dom"/>
</dbReference>
<dbReference type="PRINTS" id="PR00059">
    <property type="entry name" value="RIBOSOMALL6"/>
</dbReference>
<dbReference type="Proteomes" id="UP000029015">
    <property type="component" value="Unassembled WGS sequence"/>
</dbReference>
<dbReference type="eggNOG" id="COG0097">
    <property type="taxonomic scope" value="Bacteria"/>
</dbReference>
<dbReference type="STRING" id="1437605.AB656_07055"/>
<dbReference type="Pfam" id="PF00347">
    <property type="entry name" value="Ribosomal_L6"/>
    <property type="match status" value="2"/>
</dbReference>
<dbReference type="PIRSF" id="PIRSF002162">
    <property type="entry name" value="Ribosomal_L6"/>
    <property type="match status" value="1"/>
</dbReference>
<dbReference type="RefSeq" id="WP_033504345.1">
    <property type="nucleotide sequence ID" value="NZ_CP011786.1"/>
</dbReference>
<evidence type="ECO:0000256" key="7">
    <source>
        <dbReference type="RuleBase" id="RU003869"/>
    </source>
</evidence>
<evidence type="ECO:0000256" key="6">
    <source>
        <dbReference type="HAMAP-Rule" id="MF_01365"/>
    </source>
</evidence>
<dbReference type="PROSITE" id="PS00525">
    <property type="entry name" value="RIBOSOMAL_L6_1"/>
    <property type="match status" value="1"/>
</dbReference>
<dbReference type="EMBL" id="JGYK01000002">
    <property type="protein sequence ID" value="KFI39412.1"/>
    <property type="molecule type" value="Genomic_DNA"/>
</dbReference>
<dbReference type="OrthoDB" id="9805007at2"/>
<dbReference type="PATRIC" id="fig|1437605.7.peg.1446"/>
<protein>
    <recommendedName>
        <fullName evidence="6">Large ribosomal subunit protein uL6</fullName>
    </recommendedName>
</protein>
<evidence type="ECO:0000256" key="3">
    <source>
        <dbReference type="ARBA" id="ARBA00022884"/>
    </source>
</evidence>
<evidence type="ECO:0000256" key="2">
    <source>
        <dbReference type="ARBA" id="ARBA00022730"/>
    </source>
</evidence>
<comment type="subunit">
    <text evidence="6">Part of the 50S ribosomal subunit.</text>
</comment>
<dbReference type="FunFam" id="3.90.930.12:FF:000001">
    <property type="entry name" value="50S ribosomal protein L6"/>
    <property type="match status" value="1"/>
</dbReference>
<evidence type="ECO:0000256" key="5">
    <source>
        <dbReference type="ARBA" id="ARBA00023274"/>
    </source>
</evidence>
<evidence type="ECO:0000256" key="8">
    <source>
        <dbReference type="RuleBase" id="RU003870"/>
    </source>
</evidence>
<keyword evidence="4 6" id="KW-0689">Ribosomal protein</keyword>